<dbReference type="Pfam" id="PF04082">
    <property type="entry name" value="Fungal_trans"/>
    <property type="match status" value="1"/>
</dbReference>
<proteinExistence type="predicted"/>
<keyword evidence="4" id="KW-0804">Transcription</keyword>
<comment type="subcellular location">
    <subcellularLocation>
        <location evidence="1">Nucleus</location>
    </subcellularLocation>
</comment>
<dbReference type="GO" id="GO:0005634">
    <property type="term" value="C:nucleus"/>
    <property type="evidence" value="ECO:0007669"/>
    <property type="project" value="UniProtKB-SubCell"/>
</dbReference>
<feature type="region of interest" description="Disordered" evidence="6">
    <location>
        <begin position="16"/>
        <end position="42"/>
    </location>
</feature>
<dbReference type="InterPro" id="IPR050815">
    <property type="entry name" value="TF_fung"/>
</dbReference>
<dbReference type="GO" id="GO:0006351">
    <property type="term" value="P:DNA-templated transcription"/>
    <property type="evidence" value="ECO:0007669"/>
    <property type="project" value="InterPro"/>
</dbReference>
<dbReference type="GO" id="GO:0003677">
    <property type="term" value="F:DNA binding"/>
    <property type="evidence" value="ECO:0007669"/>
    <property type="project" value="InterPro"/>
</dbReference>
<dbReference type="AlphaFoldDB" id="A0A2T9XY12"/>
<accession>A0A2T9XY12</accession>
<evidence type="ECO:0000313" key="9">
    <source>
        <dbReference type="Proteomes" id="UP000245699"/>
    </source>
</evidence>
<evidence type="ECO:0000256" key="4">
    <source>
        <dbReference type="ARBA" id="ARBA00023163"/>
    </source>
</evidence>
<evidence type="ECO:0000256" key="5">
    <source>
        <dbReference type="ARBA" id="ARBA00023242"/>
    </source>
</evidence>
<comment type="caution">
    <text evidence="8">The sequence shown here is derived from an EMBL/GenBank/DDBJ whole genome shotgun (WGS) entry which is preliminary data.</text>
</comment>
<dbReference type="GO" id="GO:0000981">
    <property type="term" value="F:DNA-binding transcription factor activity, RNA polymerase II-specific"/>
    <property type="evidence" value="ECO:0007669"/>
    <property type="project" value="InterPro"/>
</dbReference>
<dbReference type="Proteomes" id="UP000245699">
    <property type="component" value="Unassembled WGS sequence"/>
</dbReference>
<dbReference type="PANTHER" id="PTHR47338">
    <property type="entry name" value="ZN(II)2CYS6 TRANSCRIPTION FACTOR (EUROFUNG)-RELATED"/>
    <property type="match status" value="1"/>
</dbReference>
<evidence type="ECO:0000313" key="8">
    <source>
        <dbReference type="EMBL" id="PVU84950.1"/>
    </source>
</evidence>
<organism evidence="8 9">
    <name type="scientific">Furculomyces boomerangus</name>
    <dbReference type="NCBI Taxonomy" id="61424"/>
    <lineage>
        <taxon>Eukaryota</taxon>
        <taxon>Fungi</taxon>
        <taxon>Fungi incertae sedis</taxon>
        <taxon>Zoopagomycota</taxon>
        <taxon>Kickxellomycotina</taxon>
        <taxon>Harpellomycetes</taxon>
        <taxon>Harpellales</taxon>
        <taxon>Harpellaceae</taxon>
        <taxon>Furculomyces</taxon>
    </lineage>
</organism>
<evidence type="ECO:0000256" key="2">
    <source>
        <dbReference type="ARBA" id="ARBA00022723"/>
    </source>
</evidence>
<keyword evidence="9" id="KW-1185">Reference proteome</keyword>
<keyword evidence="2" id="KW-0479">Metal-binding</keyword>
<evidence type="ECO:0000259" key="7">
    <source>
        <dbReference type="Pfam" id="PF04082"/>
    </source>
</evidence>
<dbReference type="CDD" id="cd12148">
    <property type="entry name" value="fungal_TF_MHR"/>
    <property type="match status" value="1"/>
</dbReference>
<evidence type="ECO:0000256" key="6">
    <source>
        <dbReference type="SAM" id="MobiDB-lite"/>
    </source>
</evidence>
<sequence length="624" mass="74151">MYFIYRLDKENKLLPVDKNNGRKRKKSKTDESFSTSNKERKRTNLSTKLNEFEYEIEFFQKLVNQYKGDKLFRIKICEIEKRKAEIAGLRVIPEINDIMIQNEFLKGRLEPEQLFSQKGQLYIPKYSVLEEMVWQLSHSKLIIMMPVRIPKFLMELKEGIIPEYFFFAMMAIGMRYLWKTRNESVVEMEDRYIANARSLFRAEKDTKNPYYAWACLFFKLYYTSKENLNIANEFGRIAIDILIIHKYHLIDLSRRKISFETEEFREFKRRVWWAVKISQIMHSMNTGSPHRIKKSDIFVKVPKNDFFWLYGGECNNLSNRIMLLNHLANNSLDSSFLSNDYNCLRISSAESYSHIIDAINNRWLERSTINKSRLIANNTDYESMYEDILDTKDFLRVVRINAQSEASFDLYPEMMFNGVYSDFLNGFVKMTSVLQKFHAQIIYYKVVIYVYFSDLVRVTGREVSSAKVKKAKKECIKAALNQVGLVKWGYKNIPIRFWDSATVTLFFYCSVVFLNAKFLHDHPKIKEISDGFDFFVLIIKEIGHFYGNSQLYVELLHFLNYLKLRSHIHNSMRKDLIPLMTNYSITEMDYNPWIVPRYSSFTKVSCCSHINFQSLQLEEYLNIK</sequence>
<name>A0A2T9XY12_9FUNG</name>
<dbReference type="EMBL" id="MBFT01001191">
    <property type="protein sequence ID" value="PVU84950.1"/>
    <property type="molecule type" value="Genomic_DNA"/>
</dbReference>
<dbReference type="InterPro" id="IPR007219">
    <property type="entry name" value="XnlR_reg_dom"/>
</dbReference>
<dbReference type="PANTHER" id="PTHR47338:SF5">
    <property type="entry name" value="ZN(II)2CYS6 TRANSCRIPTION FACTOR (EUROFUNG)"/>
    <property type="match status" value="1"/>
</dbReference>
<gene>
    <name evidence="8" type="ORF">BB559_007291</name>
</gene>
<protein>
    <recommendedName>
        <fullName evidence="7">Xylanolytic transcriptional activator regulatory domain-containing protein</fullName>
    </recommendedName>
</protein>
<feature type="domain" description="Xylanolytic transcriptional activator regulatory" evidence="7">
    <location>
        <begin position="150"/>
        <end position="320"/>
    </location>
</feature>
<dbReference type="GO" id="GO:0008270">
    <property type="term" value="F:zinc ion binding"/>
    <property type="evidence" value="ECO:0007669"/>
    <property type="project" value="InterPro"/>
</dbReference>
<evidence type="ECO:0000256" key="3">
    <source>
        <dbReference type="ARBA" id="ARBA00023015"/>
    </source>
</evidence>
<reference evidence="8 9" key="1">
    <citation type="journal article" date="2018" name="MBio">
        <title>Comparative Genomics Reveals the Core Gene Toolbox for the Fungus-Insect Symbiosis.</title>
        <authorList>
            <person name="Wang Y."/>
            <person name="Stata M."/>
            <person name="Wang W."/>
            <person name="Stajich J.E."/>
            <person name="White M.M."/>
            <person name="Moncalvo J.M."/>
        </authorList>
    </citation>
    <scope>NUCLEOTIDE SEQUENCE [LARGE SCALE GENOMIC DNA]</scope>
    <source>
        <strain evidence="8 9">AUS-77-4</strain>
    </source>
</reference>
<keyword evidence="5" id="KW-0539">Nucleus</keyword>
<keyword evidence="3" id="KW-0805">Transcription regulation</keyword>
<evidence type="ECO:0000256" key="1">
    <source>
        <dbReference type="ARBA" id="ARBA00004123"/>
    </source>
</evidence>